<sequence>MVIALGSNLGDREMNLKTAIVKMKGRCMYIEKLSSFVETEPYGYTDQPKFLNAVCLVETDLSPRTLLNTLLEIEREMGRVRTVKWGPRVIDLDIVFYEDLIVNEEGLIIPHPDAHNRLFVLEPLSEIAPDLVHPVLKKTVQELLIELKQRI</sequence>
<dbReference type="AlphaFoldDB" id="B9K793"/>
<keyword evidence="7" id="KW-0289">Folate biosynthesis</keyword>
<keyword evidence="10" id="KW-1185">Reference proteome</keyword>
<evidence type="ECO:0000256" key="7">
    <source>
        <dbReference type="ARBA" id="ARBA00022909"/>
    </source>
</evidence>
<evidence type="ECO:0000259" key="8">
    <source>
        <dbReference type="PROSITE" id="PS00794"/>
    </source>
</evidence>
<dbReference type="NCBIfam" id="TIGR01498">
    <property type="entry name" value="folK"/>
    <property type="match status" value="1"/>
</dbReference>
<dbReference type="EMBL" id="CP000916">
    <property type="protein sequence ID" value="ACM22826.1"/>
    <property type="molecule type" value="Genomic_DNA"/>
</dbReference>
<evidence type="ECO:0000313" key="9">
    <source>
        <dbReference type="EMBL" id="ACM22826.1"/>
    </source>
</evidence>
<dbReference type="Gene3D" id="3.30.70.560">
    <property type="entry name" value="7,8-Dihydro-6-hydroxymethylpterin-pyrophosphokinase HPPK"/>
    <property type="match status" value="1"/>
</dbReference>
<protein>
    <recommendedName>
        <fullName evidence="2">2-amino-4-hydroxy-6-hydroxymethyldihydropteridine diphosphokinase</fullName>
        <ecNumber evidence="2">2.7.6.3</ecNumber>
    </recommendedName>
</protein>
<evidence type="ECO:0000256" key="4">
    <source>
        <dbReference type="ARBA" id="ARBA00022741"/>
    </source>
</evidence>
<evidence type="ECO:0000256" key="6">
    <source>
        <dbReference type="ARBA" id="ARBA00022840"/>
    </source>
</evidence>
<dbReference type="GO" id="GO:0016301">
    <property type="term" value="F:kinase activity"/>
    <property type="evidence" value="ECO:0007669"/>
    <property type="project" value="UniProtKB-KW"/>
</dbReference>
<accession>B9K793</accession>
<keyword evidence="3" id="KW-0808">Transferase</keyword>
<dbReference type="eggNOG" id="COG0801">
    <property type="taxonomic scope" value="Bacteria"/>
</dbReference>
<dbReference type="Proteomes" id="UP000000445">
    <property type="component" value="Chromosome"/>
</dbReference>
<dbReference type="STRING" id="309803.CTN_0650"/>
<dbReference type="UniPathway" id="UPA00077">
    <property type="reaction ID" value="UER00155"/>
</dbReference>
<reference evidence="9 10" key="1">
    <citation type="journal article" date="2009" name="Biosci. Biotechnol. Biochem.">
        <title>WeGAS: a web-based microbial genome annotation system.</title>
        <authorList>
            <person name="Lee D."/>
            <person name="Seo H."/>
            <person name="Park C."/>
            <person name="Park K."/>
        </authorList>
    </citation>
    <scope>NUCLEOTIDE SEQUENCE [LARGE SCALE GENOMIC DNA]</scope>
    <source>
        <strain evidence="10">ATCC 49049 / DSM 4359 / NBRC 107923 / NS-E</strain>
    </source>
</reference>
<keyword evidence="4" id="KW-0547">Nucleotide-binding</keyword>
<dbReference type="PROSITE" id="PS00794">
    <property type="entry name" value="HPPK"/>
    <property type="match status" value="1"/>
</dbReference>
<keyword evidence="6" id="KW-0067">ATP-binding</keyword>
<dbReference type="EC" id="2.7.6.3" evidence="2"/>
<dbReference type="PANTHER" id="PTHR43071">
    <property type="entry name" value="2-AMINO-4-HYDROXY-6-HYDROXYMETHYLDIHYDROPTERIDINE PYROPHOSPHOKINASE"/>
    <property type="match status" value="1"/>
</dbReference>
<evidence type="ECO:0000256" key="5">
    <source>
        <dbReference type="ARBA" id="ARBA00022777"/>
    </source>
</evidence>
<organism evidence="9 10">
    <name type="scientific">Thermotoga neapolitana (strain ATCC 49049 / DSM 4359 / NBRC 107923 / NS-E)</name>
    <dbReference type="NCBI Taxonomy" id="309803"/>
    <lineage>
        <taxon>Bacteria</taxon>
        <taxon>Thermotogati</taxon>
        <taxon>Thermotogota</taxon>
        <taxon>Thermotogae</taxon>
        <taxon>Thermotogales</taxon>
        <taxon>Thermotogaceae</taxon>
        <taxon>Thermotoga</taxon>
    </lineage>
</organism>
<evidence type="ECO:0000313" key="10">
    <source>
        <dbReference type="Proteomes" id="UP000000445"/>
    </source>
</evidence>
<dbReference type="GO" id="GO:0005524">
    <property type="term" value="F:ATP binding"/>
    <property type="evidence" value="ECO:0007669"/>
    <property type="project" value="UniProtKB-KW"/>
</dbReference>
<dbReference type="PANTHER" id="PTHR43071:SF1">
    <property type="entry name" value="2-AMINO-4-HYDROXY-6-HYDROXYMETHYLDIHYDROPTERIDINE PYROPHOSPHOKINASE"/>
    <property type="match status" value="1"/>
</dbReference>
<proteinExistence type="predicted"/>
<dbReference type="GO" id="GO:0003848">
    <property type="term" value="F:2-amino-4-hydroxy-6-hydroxymethyldihydropteridine diphosphokinase activity"/>
    <property type="evidence" value="ECO:0007669"/>
    <property type="project" value="UniProtKB-EC"/>
</dbReference>
<dbReference type="HOGENOM" id="CLU_097916_1_2_0"/>
<gene>
    <name evidence="9" type="ordered locus">CTN_0650</name>
</gene>
<dbReference type="Pfam" id="PF01288">
    <property type="entry name" value="HPPK"/>
    <property type="match status" value="1"/>
</dbReference>
<comment type="pathway">
    <text evidence="1">Cofactor biosynthesis; tetrahydrofolate biosynthesis; 2-amino-4-hydroxy-6-hydroxymethyl-7,8-dihydropteridine diphosphate from 7,8-dihydroneopterin triphosphate: step 4/4.</text>
</comment>
<evidence type="ECO:0000256" key="1">
    <source>
        <dbReference type="ARBA" id="ARBA00005051"/>
    </source>
</evidence>
<dbReference type="SUPFAM" id="SSF55083">
    <property type="entry name" value="6-hydroxymethyl-7,8-dihydropterin pyrophosphokinase, HPPK"/>
    <property type="match status" value="1"/>
</dbReference>
<dbReference type="InterPro" id="IPR000550">
    <property type="entry name" value="Hppk"/>
</dbReference>
<dbReference type="CDD" id="cd00483">
    <property type="entry name" value="HPPK"/>
    <property type="match status" value="1"/>
</dbReference>
<name>B9K793_THENN</name>
<evidence type="ECO:0000256" key="2">
    <source>
        <dbReference type="ARBA" id="ARBA00013253"/>
    </source>
</evidence>
<dbReference type="GO" id="GO:0046654">
    <property type="term" value="P:tetrahydrofolate biosynthetic process"/>
    <property type="evidence" value="ECO:0007669"/>
    <property type="project" value="UniProtKB-UniPathway"/>
</dbReference>
<keyword evidence="5" id="KW-0418">Kinase</keyword>
<dbReference type="InterPro" id="IPR035907">
    <property type="entry name" value="Hppk_sf"/>
</dbReference>
<feature type="domain" description="7,8-dihydro-6-hydroxymethylpterin-pyrophosphokinase" evidence="8">
    <location>
        <begin position="84"/>
        <end position="95"/>
    </location>
</feature>
<dbReference type="KEGG" id="tna:CTN_0650"/>
<evidence type="ECO:0000256" key="3">
    <source>
        <dbReference type="ARBA" id="ARBA00022679"/>
    </source>
</evidence>
<dbReference type="GO" id="GO:0046656">
    <property type="term" value="P:folic acid biosynthetic process"/>
    <property type="evidence" value="ECO:0007669"/>
    <property type="project" value="UniProtKB-KW"/>
</dbReference>